<evidence type="ECO:0000256" key="3">
    <source>
        <dbReference type="SAM" id="SignalP"/>
    </source>
</evidence>
<dbReference type="PANTHER" id="PTHR10587:SF133">
    <property type="entry name" value="CHITIN DEACETYLASE 1-RELATED"/>
    <property type="match status" value="1"/>
</dbReference>
<protein>
    <recommendedName>
        <fullName evidence="4">NodB homology domain-containing protein</fullName>
    </recommendedName>
</protein>
<accession>A0ABQ0B5D1</accession>
<keyword evidence="2" id="KW-0378">Hydrolase</keyword>
<evidence type="ECO:0000259" key="4">
    <source>
        <dbReference type="PROSITE" id="PS51677"/>
    </source>
</evidence>
<dbReference type="InterPro" id="IPR050248">
    <property type="entry name" value="Polysacc_deacetylase_ArnD"/>
</dbReference>
<proteinExistence type="predicted"/>
<feature type="domain" description="NodB homology" evidence="4">
    <location>
        <begin position="46"/>
        <end position="220"/>
    </location>
</feature>
<keyword evidence="6" id="KW-1185">Reference proteome</keyword>
<organism evidence="5 6">
    <name type="scientific">Blautia hominis</name>
    <dbReference type="NCBI Taxonomy" id="2025493"/>
    <lineage>
        <taxon>Bacteria</taxon>
        <taxon>Bacillati</taxon>
        <taxon>Bacillota</taxon>
        <taxon>Clostridia</taxon>
        <taxon>Lachnospirales</taxon>
        <taxon>Lachnospiraceae</taxon>
        <taxon>Blautia</taxon>
    </lineage>
</organism>
<feature type="chain" id="PRO_5046969003" description="NodB homology domain-containing protein" evidence="3">
    <location>
        <begin position="21"/>
        <end position="228"/>
    </location>
</feature>
<keyword evidence="3" id="KW-0732">Signal</keyword>
<gene>
    <name evidence="5" type="ORF">K040078D81_07150</name>
</gene>
<comment type="caution">
    <text evidence="5">The sequence shown here is derived from an EMBL/GenBank/DDBJ whole genome shotgun (WGS) entry which is preliminary data.</text>
</comment>
<evidence type="ECO:0000256" key="1">
    <source>
        <dbReference type="ARBA" id="ARBA00022723"/>
    </source>
</evidence>
<dbReference type="SUPFAM" id="SSF88713">
    <property type="entry name" value="Glycoside hydrolase/deacetylase"/>
    <property type="match status" value="1"/>
</dbReference>
<dbReference type="PROSITE" id="PS51677">
    <property type="entry name" value="NODB"/>
    <property type="match status" value="1"/>
</dbReference>
<dbReference type="EMBL" id="BAABYW010000001">
    <property type="protein sequence ID" value="GAA6406598.1"/>
    <property type="molecule type" value="Genomic_DNA"/>
</dbReference>
<dbReference type="InterPro" id="IPR002509">
    <property type="entry name" value="NODB_dom"/>
</dbReference>
<dbReference type="CDD" id="cd10954">
    <property type="entry name" value="CE4_CtAXE_like"/>
    <property type="match status" value="1"/>
</dbReference>
<dbReference type="RefSeq" id="WP_095171885.1">
    <property type="nucleotide sequence ID" value="NZ_BAABYW010000001.1"/>
</dbReference>
<evidence type="ECO:0000313" key="6">
    <source>
        <dbReference type="Proteomes" id="UP001600943"/>
    </source>
</evidence>
<dbReference type="Proteomes" id="UP001600943">
    <property type="component" value="Unassembled WGS sequence"/>
</dbReference>
<name>A0ABQ0B5D1_9FIRM</name>
<dbReference type="InterPro" id="IPR011330">
    <property type="entry name" value="Glyco_hydro/deAcase_b/a-brl"/>
</dbReference>
<dbReference type="Pfam" id="PF01522">
    <property type="entry name" value="Polysacc_deac_1"/>
    <property type="match status" value="1"/>
</dbReference>
<keyword evidence="1" id="KW-0479">Metal-binding</keyword>
<dbReference type="PANTHER" id="PTHR10587">
    <property type="entry name" value="GLYCOSYL TRANSFERASE-RELATED"/>
    <property type="match status" value="1"/>
</dbReference>
<dbReference type="Gene3D" id="3.20.20.370">
    <property type="entry name" value="Glycoside hydrolase/deacetylase"/>
    <property type="match status" value="1"/>
</dbReference>
<feature type="signal peptide" evidence="3">
    <location>
        <begin position="1"/>
        <end position="20"/>
    </location>
</feature>
<evidence type="ECO:0000256" key="2">
    <source>
        <dbReference type="ARBA" id="ARBA00022801"/>
    </source>
</evidence>
<sequence length="228" mass="25702">MSKNKIWLCLAVLLVLTAAAALKYSTDSFSELNIQTVGELSDEEHPKIALTFDDGPHPVYTPKLLDGLKERGIHATFFLIGKNIEGNEELVNRIQEEGHLIGSHTYNHVQLNKLSESKARDEVLKGCNKIYETTGTYSSFVRPPYGSWKKNLDFCITMIPVSWNVDSLDWKTQNTEKIVKRVVKDVGEGDIILMHDIFDTSVEAALQIVDTLTEEGYQFVTVDELLLE</sequence>
<evidence type="ECO:0000313" key="5">
    <source>
        <dbReference type="EMBL" id="GAA6406598.1"/>
    </source>
</evidence>
<reference evidence="5 6" key="1">
    <citation type="submission" date="2024-04" db="EMBL/GenBank/DDBJ databases">
        <title>Defined microbial consortia suppress multidrug-resistant proinflammatory Enterobacteriaceae via ecological control.</title>
        <authorList>
            <person name="Furuichi M."/>
            <person name="Kawaguchi T."/>
            <person name="Pust M."/>
            <person name="Yasuma K."/>
            <person name="Plichta D."/>
            <person name="Hasegawa N."/>
            <person name="Ohya T."/>
            <person name="Bhattarai S."/>
            <person name="Sasajima S."/>
            <person name="Aoto Y."/>
            <person name="Tuganbaev T."/>
            <person name="Yaginuma M."/>
            <person name="Ueda M."/>
            <person name="Okahashi N."/>
            <person name="Amafuji K."/>
            <person name="Kiridooshi Y."/>
            <person name="Sugita K."/>
            <person name="Strazar M."/>
            <person name="Skelly A."/>
            <person name="Suda W."/>
            <person name="Hattori M."/>
            <person name="Nakamoto N."/>
            <person name="Caballero S."/>
            <person name="Norman J."/>
            <person name="Olle B."/>
            <person name="Tanoue T."/>
            <person name="Arita M."/>
            <person name="Bucci V."/>
            <person name="Atarashi K."/>
            <person name="Xavier R."/>
            <person name="Honda K."/>
        </authorList>
    </citation>
    <scope>NUCLEOTIDE SEQUENCE [LARGE SCALE GENOMIC DNA]</scope>
    <source>
        <strain evidence="6">k04-0078-D8-1</strain>
    </source>
</reference>